<evidence type="ECO:0000313" key="3">
    <source>
        <dbReference type="Proteomes" id="UP000015105"/>
    </source>
</evidence>
<reference evidence="3" key="1">
    <citation type="journal article" date="2014" name="Science">
        <title>Ancient hybridizations among the ancestral genomes of bread wheat.</title>
        <authorList>
            <consortium name="International Wheat Genome Sequencing Consortium,"/>
            <person name="Marcussen T."/>
            <person name="Sandve S.R."/>
            <person name="Heier L."/>
            <person name="Spannagl M."/>
            <person name="Pfeifer M."/>
            <person name="Jakobsen K.S."/>
            <person name="Wulff B.B."/>
            <person name="Steuernagel B."/>
            <person name="Mayer K.F."/>
            <person name="Olsen O.A."/>
        </authorList>
    </citation>
    <scope>NUCLEOTIDE SEQUENCE [LARGE SCALE GENOMIC DNA]</scope>
    <source>
        <strain evidence="3">cv. AL8/78</strain>
    </source>
</reference>
<organism evidence="2 3">
    <name type="scientific">Aegilops tauschii subsp. strangulata</name>
    <name type="common">Goatgrass</name>
    <dbReference type="NCBI Taxonomy" id="200361"/>
    <lineage>
        <taxon>Eukaryota</taxon>
        <taxon>Viridiplantae</taxon>
        <taxon>Streptophyta</taxon>
        <taxon>Embryophyta</taxon>
        <taxon>Tracheophyta</taxon>
        <taxon>Spermatophyta</taxon>
        <taxon>Magnoliopsida</taxon>
        <taxon>Liliopsida</taxon>
        <taxon>Poales</taxon>
        <taxon>Poaceae</taxon>
        <taxon>BOP clade</taxon>
        <taxon>Pooideae</taxon>
        <taxon>Triticodae</taxon>
        <taxon>Triticeae</taxon>
        <taxon>Triticinae</taxon>
        <taxon>Aegilops</taxon>
    </lineage>
</organism>
<accession>A0A453DJ68</accession>
<reference evidence="3" key="2">
    <citation type="journal article" date="2017" name="Nat. Plants">
        <title>The Aegilops tauschii genome reveals multiple impacts of transposons.</title>
        <authorList>
            <person name="Zhao G."/>
            <person name="Zou C."/>
            <person name="Li K."/>
            <person name="Wang K."/>
            <person name="Li T."/>
            <person name="Gao L."/>
            <person name="Zhang X."/>
            <person name="Wang H."/>
            <person name="Yang Z."/>
            <person name="Liu X."/>
            <person name="Jiang W."/>
            <person name="Mao L."/>
            <person name="Kong X."/>
            <person name="Jiao Y."/>
            <person name="Jia J."/>
        </authorList>
    </citation>
    <scope>NUCLEOTIDE SEQUENCE [LARGE SCALE GENOMIC DNA]</scope>
    <source>
        <strain evidence="3">cv. AL8/78</strain>
    </source>
</reference>
<evidence type="ECO:0000313" key="2">
    <source>
        <dbReference type="EnsemblPlants" id="AET2Gv21265600.8"/>
    </source>
</evidence>
<proteinExistence type="predicted"/>
<dbReference type="EnsemblPlants" id="AET2Gv21265600.8">
    <property type="protein sequence ID" value="AET2Gv21265600.8"/>
    <property type="gene ID" value="AET2Gv21265600"/>
</dbReference>
<sequence>MHFTHYTPRQIPHHLATYGTTLQILSFKIANIDLDLKWPLLEWPLQVYGVVAARDNVDRRRNILFLRGRGNFQEITQEVSACRILLNILLSPHRLIRLSLLQLSMCNYDACRNPSCA</sequence>
<reference evidence="2" key="5">
    <citation type="journal article" date="2021" name="G3 (Bethesda)">
        <title>Aegilops tauschii genome assembly Aet v5.0 features greater sequence contiguity and improved annotation.</title>
        <authorList>
            <person name="Wang L."/>
            <person name="Zhu T."/>
            <person name="Rodriguez J.C."/>
            <person name="Deal K.R."/>
            <person name="Dubcovsky J."/>
            <person name="McGuire P.E."/>
            <person name="Lux T."/>
            <person name="Spannagl M."/>
            <person name="Mayer K.F.X."/>
            <person name="Baldrich P."/>
            <person name="Meyers B.C."/>
            <person name="Huo N."/>
            <person name="Gu Y.Q."/>
            <person name="Zhou H."/>
            <person name="Devos K.M."/>
            <person name="Bennetzen J.L."/>
            <person name="Unver T."/>
            <person name="Budak H."/>
            <person name="Gulick P.J."/>
            <person name="Galiba G."/>
            <person name="Kalapos B."/>
            <person name="Nelson D.R."/>
            <person name="Li P."/>
            <person name="You F.M."/>
            <person name="Luo M.C."/>
            <person name="Dvorak J."/>
        </authorList>
    </citation>
    <scope>NUCLEOTIDE SEQUENCE [LARGE SCALE GENOMIC DNA]</scope>
    <source>
        <strain evidence="2">cv. AL8/78</strain>
    </source>
</reference>
<protein>
    <recommendedName>
        <fullName evidence="1">DUF6598 domain-containing protein</fullName>
    </recommendedName>
</protein>
<dbReference type="PANTHER" id="PTHR33065">
    <property type="entry name" value="OS07G0486400 PROTEIN"/>
    <property type="match status" value="1"/>
</dbReference>
<dbReference type="PANTHER" id="PTHR33065:SF82">
    <property type="entry name" value="DUF6598 DOMAIN-CONTAINING PROTEIN"/>
    <property type="match status" value="1"/>
</dbReference>
<dbReference type="InterPro" id="IPR046533">
    <property type="entry name" value="DUF6598"/>
</dbReference>
<name>A0A453DJ68_AEGTS</name>
<dbReference type="AlphaFoldDB" id="A0A453DJ68"/>
<feature type="domain" description="DUF6598" evidence="1">
    <location>
        <begin position="21"/>
        <end position="96"/>
    </location>
</feature>
<keyword evidence="3" id="KW-1185">Reference proteome</keyword>
<reference evidence="2" key="4">
    <citation type="submission" date="2019-03" db="UniProtKB">
        <authorList>
            <consortium name="EnsemblPlants"/>
        </authorList>
    </citation>
    <scope>IDENTIFICATION</scope>
</reference>
<evidence type="ECO:0000259" key="1">
    <source>
        <dbReference type="Pfam" id="PF20241"/>
    </source>
</evidence>
<dbReference type="Proteomes" id="UP000015105">
    <property type="component" value="Chromosome 2D"/>
</dbReference>
<dbReference type="Pfam" id="PF20241">
    <property type="entry name" value="DUF6598"/>
    <property type="match status" value="1"/>
</dbReference>
<reference evidence="2" key="3">
    <citation type="journal article" date="2017" name="Nature">
        <title>Genome sequence of the progenitor of the wheat D genome Aegilops tauschii.</title>
        <authorList>
            <person name="Luo M.C."/>
            <person name="Gu Y.Q."/>
            <person name="Puiu D."/>
            <person name="Wang H."/>
            <person name="Twardziok S.O."/>
            <person name="Deal K.R."/>
            <person name="Huo N."/>
            <person name="Zhu T."/>
            <person name="Wang L."/>
            <person name="Wang Y."/>
            <person name="McGuire P.E."/>
            <person name="Liu S."/>
            <person name="Long H."/>
            <person name="Ramasamy R.K."/>
            <person name="Rodriguez J.C."/>
            <person name="Van S.L."/>
            <person name="Yuan L."/>
            <person name="Wang Z."/>
            <person name="Xia Z."/>
            <person name="Xiao L."/>
            <person name="Anderson O.D."/>
            <person name="Ouyang S."/>
            <person name="Liang Y."/>
            <person name="Zimin A.V."/>
            <person name="Pertea G."/>
            <person name="Qi P."/>
            <person name="Bennetzen J.L."/>
            <person name="Dai X."/>
            <person name="Dawson M.W."/>
            <person name="Muller H.G."/>
            <person name="Kugler K."/>
            <person name="Rivarola-Duarte L."/>
            <person name="Spannagl M."/>
            <person name="Mayer K.F.X."/>
            <person name="Lu F.H."/>
            <person name="Bevan M.W."/>
            <person name="Leroy P."/>
            <person name="Li P."/>
            <person name="You F.M."/>
            <person name="Sun Q."/>
            <person name="Liu Z."/>
            <person name="Lyons E."/>
            <person name="Wicker T."/>
            <person name="Salzberg S.L."/>
            <person name="Devos K.M."/>
            <person name="Dvorak J."/>
        </authorList>
    </citation>
    <scope>NUCLEOTIDE SEQUENCE [LARGE SCALE GENOMIC DNA]</scope>
    <source>
        <strain evidence="2">cv. AL8/78</strain>
    </source>
</reference>
<dbReference type="Gramene" id="AET2Gv21265600.8">
    <property type="protein sequence ID" value="AET2Gv21265600.8"/>
    <property type="gene ID" value="AET2Gv21265600"/>
</dbReference>